<proteinExistence type="inferred from homology"/>
<sequence length="127" mass="14232">MDEFRKAMEELAKSIQKIVESATKEATKAVQSVAGEGREYRIREEGEELIVEIDMPGLEAQDISLTISKDGAYIRAEGARGDRKYAKYIRLPVRIDPSSASAVYRNGVLYITAKKVKEEEIRVPVRG</sequence>
<dbReference type="Pfam" id="PF00011">
    <property type="entry name" value="HSP20"/>
    <property type="match status" value="1"/>
</dbReference>
<dbReference type="eggNOG" id="arCOG01832">
    <property type="taxonomic scope" value="Archaea"/>
</dbReference>
<gene>
    <name evidence="4" type="ordered locus">Pcal_1840</name>
</gene>
<dbReference type="KEGG" id="pcl:Pcal_1840"/>
<dbReference type="OrthoDB" id="26084at2157"/>
<dbReference type="CDD" id="cd06464">
    <property type="entry name" value="ACD_sHsps-like"/>
    <property type="match status" value="1"/>
</dbReference>
<evidence type="ECO:0000313" key="4">
    <source>
        <dbReference type="EMBL" id="ABO09257.1"/>
    </source>
</evidence>
<dbReference type="GeneID" id="4908402"/>
<protein>
    <submittedName>
        <fullName evidence="4">Heat shock protein Hsp20</fullName>
    </submittedName>
</protein>
<comment type="similarity">
    <text evidence="1 2">Belongs to the small heat shock protein (HSP20) family.</text>
</comment>
<evidence type="ECO:0000313" key="5">
    <source>
        <dbReference type="Proteomes" id="UP000001431"/>
    </source>
</evidence>
<dbReference type="AlphaFoldDB" id="A3MX90"/>
<dbReference type="InterPro" id="IPR008978">
    <property type="entry name" value="HSP20-like_chaperone"/>
</dbReference>
<keyword evidence="5" id="KW-1185">Reference proteome</keyword>
<dbReference type="SUPFAM" id="SSF49764">
    <property type="entry name" value="HSP20-like chaperones"/>
    <property type="match status" value="1"/>
</dbReference>
<dbReference type="STRING" id="410359.Pcal_1840"/>
<organism evidence="4 5">
    <name type="scientific">Pyrobaculum calidifontis (strain DSM 21063 / JCM 11548 / VA1)</name>
    <dbReference type="NCBI Taxonomy" id="410359"/>
    <lineage>
        <taxon>Archaea</taxon>
        <taxon>Thermoproteota</taxon>
        <taxon>Thermoprotei</taxon>
        <taxon>Thermoproteales</taxon>
        <taxon>Thermoproteaceae</taxon>
        <taxon>Pyrobaculum</taxon>
    </lineage>
</organism>
<dbReference type="HOGENOM" id="CLU_2127923_0_0_2"/>
<evidence type="ECO:0000256" key="2">
    <source>
        <dbReference type="RuleBase" id="RU003616"/>
    </source>
</evidence>
<accession>A3MX90</accession>
<evidence type="ECO:0000259" key="3">
    <source>
        <dbReference type="PROSITE" id="PS01031"/>
    </source>
</evidence>
<dbReference type="InterPro" id="IPR002068">
    <property type="entry name" value="A-crystallin/Hsp20_dom"/>
</dbReference>
<dbReference type="Proteomes" id="UP000001431">
    <property type="component" value="Chromosome"/>
</dbReference>
<keyword evidence="4" id="KW-0346">Stress response</keyword>
<dbReference type="PROSITE" id="PS01031">
    <property type="entry name" value="SHSP"/>
    <property type="match status" value="1"/>
</dbReference>
<reference evidence="4" key="1">
    <citation type="submission" date="2007-02" db="EMBL/GenBank/DDBJ databases">
        <title>Complete sequence of Pyrobaculum calidifontis JCM 11548.</title>
        <authorList>
            <consortium name="US DOE Joint Genome Institute"/>
            <person name="Copeland A."/>
            <person name="Lucas S."/>
            <person name="Lapidus A."/>
            <person name="Barry K."/>
            <person name="Glavina del Rio T."/>
            <person name="Dalin E."/>
            <person name="Tice H."/>
            <person name="Pitluck S."/>
            <person name="Chain P."/>
            <person name="Malfatti S."/>
            <person name="Shin M."/>
            <person name="Vergez L."/>
            <person name="Schmutz J."/>
            <person name="Larimer F."/>
            <person name="Land M."/>
            <person name="Hauser L."/>
            <person name="Kyrpides N."/>
            <person name="Mikhailova N."/>
            <person name="Cozen A.E."/>
            <person name="Fitz-Gibbon S.T."/>
            <person name="House C.H."/>
            <person name="Saltikov C."/>
            <person name="Lowe T.M."/>
            <person name="Richardson P."/>
        </authorList>
    </citation>
    <scope>NUCLEOTIDE SEQUENCE [LARGE SCALE GENOMIC DNA]</scope>
    <source>
        <strain evidence="4">JCM 11548</strain>
    </source>
</reference>
<dbReference type="RefSeq" id="WP_011850515.1">
    <property type="nucleotide sequence ID" value="NC_009073.1"/>
</dbReference>
<name>A3MX90_PYRCJ</name>
<feature type="domain" description="SHSP" evidence="3">
    <location>
        <begin position="31"/>
        <end position="127"/>
    </location>
</feature>
<dbReference type="Gene3D" id="2.60.40.790">
    <property type="match status" value="1"/>
</dbReference>
<dbReference type="EMBL" id="CP000561">
    <property type="protein sequence ID" value="ABO09257.1"/>
    <property type="molecule type" value="Genomic_DNA"/>
</dbReference>
<evidence type="ECO:0000256" key="1">
    <source>
        <dbReference type="PROSITE-ProRule" id="PRU00285"/>
    </source>
</evidence>